<dbReference type="GO" id="GO:0006730">
    <property type="term" value="P:one-carbon metabolic process"/>
    <property type="evidence" value="ECO:0007669"/>
    <property type="project" value="UniProtKB-KW"/>
</dbReference>
<evidence type="ECO:0000256" key="6">
    <source>
        <dbReference type="ARBA" id="ARBA00023002"/>
    </source>
</evidence>
<dbReference type="Gene3D" id="3.40.430.10">
    <property type="entry name" value="Dihydrofolate Reductase, subunit A"/>
    <property type="match status" value="1"/>
</dbReference>
<dbReference type="InterPro" id="IPR024072">
    <property type="entry name" value="DHFR-like_dom_sf"/>
</dbReference>
<dbReference type="GO" id="GO:0046655">
    <property type="term" value="P:folic acid metabolic process"/>
    <property type="evidence" value="ECO:0007669"/>
    <property type="project" value="TreeGrafter"/>
</dbReference>
<accession>A0A199XR01</accession>
<evidence type="ECO:0000256" key="1">
    <source>
        <dbReference type="ARBA" id="ARBA00004903"/>
    </source>
</evidence>
<dbReference type="Pfam" id="PF00186">
    <property type="entry name" value="DHFR_1"/>
    <property type="match status" value="1"/>
</dbReference>
<dbReference type="EC" id="1.5.1.3" evidence="3 8"/>
<dbReference type="PRINTS" id="PR00070">
    <property type="entry name" value="DHFR"/>
</dbReference>
<organism evidence="10 11">
    <name type="scientific">Flavobacterium succinicans</name>
    <dbReference type="NCBI Taxonomy" id="29536"/>
    <lineage>
        <taxon>Bacteria</taxon>
        <taxon>Pseudomonadati</taxon>
        <taxon>Bacteroidota</taxon>
        <taxon>Flavobacteriia</taxon>
        <taxon>Flavobacteriales</taxon>
        <taxon>Flavobacteriaceae</taxon>
        <taxon>Flavobacterium</taxon>
    </lineage>
</organism>
<comment type="pathway">
    <text evidence="1 8">Cofactor biosynthesis; tetrahydrofolate biosynthesis; 5,6,7,8-tetrahydrofolate from 7,8-dihydrofolate: step 1/1.</text>
</comment>
<dbReference type="GO" id="GO:0070401">
    <property type="term" value="F:NADP+ binding"/>
    <property type="evidence" value="ECO:0007669"/>
    <property type="project" value="UniProtKB-ARBA"/>
</dbReference>
<dbReference type="Proteomes" id="UP000093807">
    <property type="component" value="Unassembled WGS sequence"/>
</dbReference>
<dbReference type="OrthoDB" id="9804315at2"/>
<dbReference type="GO" id="GO:0005829">
    <property type="term" value="C:cytosol"/>
    <property type="evidence" value="ECO:0007669"/>
    <property type="project" value="TreeGrafter"/>
</dbReference>
<dbReference type="GO" id="GO:0046654">
    <property type="term" value="P:tetrahydrofolate biosynthetic process"/>
    <property type="evidence" value="ECO:0007669"/>
    <property type="project" value="UniProtKB-UniPathway"/>
</dbReference>
<evidence type="ECO:0000259" key="9">
    <source>
        <dbReference type="PROSITE" id="PS51330"/>
    </source>
</evidence>
<evidence type="ECO:0000256" key="4">
    <source>
        <dbReference type="ARBA" id="ARBA00022563"/>
    </source>
</evidence>
<dbReference type="UniPathway" id="UPA00077">
    <property type="reaction ID" value="UER00158"/>
</dbReference>
<keyword evidence="6 8" id="KW-0560">Oxidoreductase</keyword>
<dbReference type="InterPro" id="IPR012259">
    <property type="entry name" value="DHFR"/>
</dbReference>
<dbReference type="PROSITE" id="PS51330">
    <property type="entry name" value="DHFR_2"/>
    <property type="match status" value="1"/>
</dbReference>
<dbReference type="EMBL" id="JMTM01000046">
    <property type="protein sequence ID" value="OAZ04075.1"/>
    <property type="molecule type" value="Genomic_DNA"/>
</dbReference>
<dbReference type="GO" id="GO:0046452">
    <property type="term" value="P:dihydrofolate metabolic process"/>
    <property type="evidence" value="ECO:0007669"/>
    <property type="project" value="TreeGrafter"/>
</dbReference>
<evidence type="ECO:0000313" key="10">
    <source>
        <dbReference type="EMBL" id="OAZ04075.1"/>
    </source>
</evidence>
<keyword evidence="11" id="KW-1185">Reference proteome</keyword>
<comment type="function">
    <text evidence="7 8">Key enzyme in folate metabolism. Catalyzes an essential reaction for de novo glycine and purine synthesis, and for DNA precursor synthesis.</text>
</comment>
<dbReference type="PANTHER" id="PTHR48069:SF3">
    <property type="entry name" value="DIHYDROFOLATE REDUCTASE"/>
    <property type="match status" value="1"/>
</dbReference>
<dbReference type="PIRSF" id="PIRSF000194">
    <property type="entry name" value="DHFR"/>
    <property type="match status" value="1"/>
</dbReference>
<evidence type="ECO:0000313" key="11">
    <source>
        <dbReference type="Proteomes" id="UP000093807"/>
    </source>
</evidence>
<dbReference type="GO" id="GO:0004146">
    <property type="term" value="F:dihydrofolate reductase activity"/>
    <property type="evidence" value="ECO:0007669"/>
    <property type="project" value="UniProtKB-EC"/>
</dbReference>
<comment type="caution">
    <text evidence="10">The sequence shown here is derived from an EMBL/GenBank/DDBJ whole genome shotgun (WGS) entry which is preliminary data.</text>
</comment>
<evidence type="ECO:0000256" key="3">
    <source>
        <dbReference type="ARBA" id="ARBA00012856"/>
    </source>
</evidence>
<evidence type="ECO:0000256" key="7">
    <source>
        <dbReference type="ARBA" id="ARBA00025067"/>
    </source>
</evidence>
<dbReference type="FunFam" id="3.40.430.10:FF:000001">
    <property type="entry name" value="Dihydrofolate reductase"/>
    <property type="match status" value="1"/>
</dbReference>
<dbReference type="SUPFAM" id="SSF53597">
    <property type="entry name" value="Dihydrofolate reductase-like"/>
    <property type="match status" value="1"/>
</dbReference>
<dbReference type="RefSeq" id="WP_064715558.1">
    <property type="nucleotide sequence ID" value="NZ_JMTM01000046.1"/>
</dbReference>
<dbReference type="PATRIC" id="fig|29536.5.peg.1850"/>
<evidence type="ECO:0000256" key="5">
    <source>
        <dbReference type="ARBA" id="ARBA00022857"/>
    </source>
</evidence>
<dbReference type="CDD" id="cd00209">
    <property type="entry name" value="DHFR"/>
    <property type="match status" value="1"/>
</dbReference>
<feature type="domain" description="DHFR" evidence="9">
    <location>
        <begin position="1"/>
        <end position="159"/>
    </location>
</feature>
<keyword evidence="4 8" id="KW-0554">One-carbon metabolism</keyword>
<comment type="catalytic activity">
    <reaction evidence="8">
        <text>(6S)-5,6,7,8-tetrahydrofolate + NADP(+) = 7,8-dihydrofolate + NADPH + H(+)</text>
        <dbReference type="Rhea" id="RHEA:15009"/>
        <dbReference type="ChEBI" id="CHEBI:15378"/>
        <dbReference type="ChEBI" id="CHEBI:57451"/>
        <dbReference type="ChEBI" id="CHEBI:57453"/>
        <dbReference type="ChEBI" id="CHEBI:57783"/>
        <dbReference type="ChEBI" id="CHEBI:58349"/>
        <dbReference type="EC" id="1.5.1.3"/>
    </reaction>
</comment>
<comment type="similarity">
    <text evidence="2 8">Belongs to the dihydrofolate reductase family.</text>
</comment>
<evidence type="ECO:0000256" key="2">
    <source>
        <dbReference type="ARBA" id="ARBA00009539"/>
    </source>
</evidence>
<reference evidence="10 11" key="1">
    <citation type="submission" date="2016-06" db="EMBL/GenBank/DDBJ databases">
        <title>Draft genome sequence of Flavobacterium succinicans strain DD5b.</title>
        <authorList>
            <person name="Poehlein A."/>
            <person name="Daniel R."/>
            <person name="Simeonova D.D."/>
        </authorList>
    </citation>
    <scope>NUCLEOTIDE SEQUENCE [LARGE SCALE GENOMIC DNA]</scope>
    <source>
        <strain evidence="10 11">DD5b</strain>
    </source>
</reference>
<dbReference type="PANTHER" id="PTHR48069">
    <property type="entry name" value="DIHYDROFOLATE REDUCTASE"/>
    <property type="match status" value="1"/>
</dbReference>
<sequence length="161" mass="18635">MITLIAAVADNRALGKNNDLLWHLPNDFKRFKAITSGHYIVMGRKTFESFPKPLPNRIHVIITRQKNYQPEGCIVVDSIEKAFEACSTTDNIYVIGGGEIYNLAMPYADLLDITRVHHEFEADTFFPEIDPKKWQLSKSEKHLKDEKHLYDYSFETYSPIK</sequence>
<protein>
    <recommendedName>
        <fullName evidence="3 8">Dihydrofolate reductase</fullName>
        <ecNumber evidence="3 8">1.5.1.3</ecNumber>
    </recommendedName>
</protein>
<evidence type="ECO:0000256" key="8">
    <source>
        <dbReference type="PIRNR" id="PIRNR000194"/>
    </source>
</evidence>
<keyword evidence="5 8" id="KW-0521">NADP</keyword>
<dbReference type="InterPro" id="IPR001796">
    <property type="entry name" value="DHFR_dom"/>
</dbReference>
<proteinExistence type="inferred from homology"/>
<name>A0A199XR01_9FLAO</name>
<dbReference type="AlphaFoldDB" id="A0A199XR01"/>
<gene>
    <name evidence="10" type="primary">dfrA</name>
    <name evidence="10" type="ORF">FLB_17670</name>
</gene>